<protein>
    <submittedName>
        <fullName evidence="2">Uncharacterized protein</fullName>
    </submittedName>
</protein>
<name>A0A5C6Q8M2_9GAMM</name>
<dbReference type="EMBL" id="VOLR01000002">
    <property type="protein sequence ID" value="TWX62503.1"/>
    <property type="molecule type" value="Genomic_DNA"/>
</dbReference>
<reference evidence="2 4" key="1">
    <citation type="submission" date="2019-07" db="EMBL/GenBank/DDBJ databases">
        <title>Genomes of sea-ice associated Colwellia species.</title>
        <authorList>
            <person name="Bowman J.P."/>
        </authorList>
    </citation>
    <scope>NUCLEOTIDE SEQUENCE [LARGE SCALE GENOMIC DNA]</scope>
    <source>
        <strain evidence="1 3">ACAM 607</strain>
        <strain evidence="2 4">IC036</strain>
    </source>
</reference>
<evidence type="ECO:0000313" key="3">
    <source>
        <dbReference type="Proteomes" id="UP000321525"/>
    </source>
</evidence>
<evidence type="ECO:0000313" key="4">
    <source>
        <dbReference type="Proteomes" id="UP000321917"/>
    </source>
</evidence>
<comment type="caution">
    <text evidence="2">The sequence shown here is derived from an EMBL/GenBank/DDBJ whole genome shotgun (WGS) entry which is preliminary data.</text>
</comment>
<dbReference type="OrthoDB" id="6238758at2"/>
<dbReference type="RefSeq" id="WP_146797524.1">
    <property type="nucleotide sequence ID" value="NZ_VOLP01000003.1"/>
</dbReference>
<dbReference type="Proteomes" id="UP000321525">
    <property type="component" value="Unassembled WGS sequence"/>
</dbReference>
<accession>A0A5C6Q8M2</accession>
<evidence type="ECO:0000313" key="1">
    <source>
        <dbReference type="EMBL" id="TWX62503.1"/>
    </source>
</evidence>
<organism evidence="2 4">
    <name type="scientific">Colwellia hornerae</name>
    <dbReference type="NCBI Taxonomy" id="89402"/>
    <lineage>
        <taxon>Bacteria</taxon>
        <taxon>Pseudomonadati</taxon>
        <taxon>Pseudomonadota</taxon>
        <taxon>Gammaproteobacteria</taxon>
        <taxon>Alteromonadales</taxon>
        <taxon>Colwelliaceae</taxon>
        <taxon>Colwellia</taxon>
    </lineage>
</organism>
<dbReference type="AlphaFoldDB" id="A0A5C6Q8M2"/>
<dbReference type="Proteomes" id="UP000321917">
    <property type="component" value="Unassembled WGS sequence"/>
</dbReference>
<dbReference type="EMBL" id="VOLQ01000026">
    <property type="protein sequence ID" value="TWX65062.1"/>
    <property type="molecule type" value="Genomic_DNA"/>
</dbReference>
<evidence type="ECO:0000313" key="2">
    <source>
        <dbReference type="EMBL" id="TWX65062.1"/>
    </source>
</evidence>
<sequence length="162" mass="18450">MLYKTLFVAFFLASIAGCDADKKSQQASQPFKCLTSQSTCEVNTTFGTMFVKFNVDKVLTELPFNVRVEFKKDHLSRNNSRPENSYSVAGYMEGKTMFMGKIPLFFNETVNSKHNGFVAQTMLGSCSADNMTWRLWLTVEKTSANDDKQQTSFFIDFQSSRF</sequence>
<dbReference type="PROSITE" id="PS51257">
    <property type="entry name" value="PROKAR_LIPOPROTEIN"/>
    <property type="match status" value="1"/>
</dbReference>
<keyword evidence="3" id="KW-1185">Reference proteome</keyword>
<gene>
    <name evidence="1" type="ORF">ESZ26_01290</name>
    <name evidence="2" type="ORF">ESZ27_13155</name>
</gene>
<proteinExistence type="predicted"/>